<name>A0ABR2W475_9FUNG</name>
<organism evidence="1 2">
    <name type="scientific">Basidiobolus ranarum</name>
    <dbReference type="NCBI Taxonomy" id="34480"/>
    <lineage>
        <taxon>Eukaryota</taxon>
        <taxon>Fungi</taxon>
        <taxon>Fungi incertae sedis</taxon>
        <taxon>Zoopagomycota</taxon>
        <taxon>Entomophthoromycotina</taxon>
        <taxon>Basidiobolomycetes</taxon>
        <taxon>Basidiobolales</taxon>
        <taxon>Basidiobolaceae</taxon>
        <taxon>Basidiobolus</taxon>
    </lineage>
</organism>
<dbReference type="EMBL" id="JASJQH010007088">
    <property type="protein sequence ID" value="KAK9718584.1"/>
    <property type="molecule type" value="Genomic_DNA"/>
</dbReference>
<protein>
    <submittedName>
        <fullName evidence="1">Uncharacterized protein</fullName>
    </submittedName>
</protein>
<gene>
    <name evidence="1" type="ORF">K7432_005408</name>
</gene>
<proteinExistence type="predicted"/>
<dbReference type="Proteomes" id="UP001479436">
    <property type="component" value="Unassembled WGS sequence"/>
</dbReference>
<comment type="caution">
    <text evidence="1">The sequence shown here is derived from an EMBL/GenBank/DDBJ whole genome shotgun (WGS) entry which is preliminary data.</text>
</comment>
<evidence type="ECO:0000313" key="2">
    <source>
        <dbReference type="Proteomes" id="UP001479436"/>
    </source>
</evidence>
<accession>A0ABR2W475</accession>
<evidence type="ECO:0000313" key="1">
    <source>
        <dbReference type="EMBL" id="KAK9718584.1"/>
    </source>
</evidence>
<keyword evidence="2" id="KW-1185">Reference proteome</keyword>
<reference evidence="1 2" key="1">
    <citation type="submission" date="2023-04" db="EMBL/GenBank/DDBJ databases">
        <title>Genome of Basidiobolus ranarum AG-B5.</title>
        <authorList>
            <person name="Stajich J.E."/>
            <person name="Carter-House D."/>
            <person name="Gryganskyi A."/>
        </authorList>
    </citation>
    <scope>NUCLEOTIDE SEQUENCE [LARGE SCALE GENOMIC DNA]</scope>
    <source>
        <strain evidence="1 2">AG-B5</strain>
    </source>
</reference>
<sequence length="89" mass="9964">MPLIKPALALKCITTVDKDSSYGPLWTGERSILLVVEIKPSQHHIKWHDAPGMVTALLVTSISNDLEQKRTYDISTHMCSKYPVIESKS</sequence>